<proteinExistence type="inferred from homology"/>
<dbReference type="AlphaFoldDB" id="A0A5C2SBM0"/>
<sequence>MSAFTDLLEQSVFYVPSFTLESGHVLKDVPVAYKTWGTLNETRDNVMIICHAFTGSSDVEDWWGPLMGRGKAFDPSRYFIFCANTMGSPYGSASPVTLNPDTGKRHGPEFPLTTIRDDVRIHKLVLDHLGVSSVAVVIGGSMGGMAVLEWPLCSPAGYIRRIIPIATSARHSAWCISWGEAQRQSIYSDPSYQDGYYEAQPASGLAAARMAALLTYRSRDSFERRFGRKPQKPAPNDNGVPTPPHSPGLPASDHALAAHNDGLRSSQSRPATPRLGSQSSNAERANSPVSSAPRPPIFSAQSYLRYQGDKFTSRFDANCYIHITRKLDTHDVARGRLLSLNEDEDAALLRVLGTEPPRALVIGIQSDGLFMPSEQRVIAEGIPDAKLVMIPSPEGHDGFLLEFELINKHILEYLKAEFPEYYRSGTGEMVSEIPVDDFSIKKTSMFGEAEADITRW</sequence>
<feature type="active site" description="Nucleophile" evidence="3">
    <location>
        <position position="141"/>
    </location>
</feature>
<dbReference type="InterPro" id="IPR008220">
    <property type="entry name" value="HAT_MetX-like"/>
</dbReference>
<feature type="compositionally biased region" description="Polar residues" evidence="4">
    <location>
        <begin position="263"/>
        <end position="290"/>
    </location>
</feature>
<keyword evidence="7" id="KW-1185">Reference proteome</keyword>
<dbReference type="GO" id="GO:0004414">
    <property type="term" value="F:homoserine O-acetyltransferase activity"/>
    <property type="evidence" value="ECO:0007669"/>
    <property type="project" value="TreeGrafter"/>
</dbReference>
<dbReference type="EMBL" id="ML122263">
    <property type="protein sequence ID" value="RPD61153.1"/>
    <property type="molecule type" value="Genomic_DNA"/>
</dbReference>
<dbReference type="PANTHER" id="PTHR32268">
    <property type="entry name" value="HOMOSERINE O-ACETYLTRANSFERASE"/>
    <property type="match status" value="1"/>
</dbReference>
<dbReference type="PIRSF" id="PIRSF000443">
    <property type="entry name" value="Homoser_Ac_trans"/>
    <property type="match status" value="1"/>
</dbReference>
<dbReference type="GO" id="GO:0009086">
    <property type="term" value="P:methionine biosynthetic process"/>
    <property type="evidence" value="ECO:0007669"/>
    <property type="project" value="TreeGrafter"/>
</dbReference>
<reference evidence="6" key="1">
    <citation type="journal article" date="2018" name="Genome Biol. Evol.">
        <title>Genomics and development of Lentinus tigrinus, a white-rot wood-decaying mushroom with dimorphic fruiting bodies.</title>
        <authorList>
            <person name="Wu B."/>
            <person name="Xu Z."/>
            <person name="Knudson A."/>
            <person name="Carlson A."/>
            <person name="Chen N."/>
            <person name="Kovaka S."/>
            <person name="LaButti K."/>
            <person name="Lipzen A."/>
            <person name="Pennachio C."/>
            <person name="Riley R."/>
            <person name="Schakwitz W."/>
            <person name="Umezawa K."/>
            <person name="Ohm R.A."/>
            <person name="Grigoriev I.V."/>
            <person name="Nagy L.G."/>
            <person name="Gibbons J."/>
            <person name="Hibbett D."/>
        </authorList>
    </citation>
    <scope>NUCLEOTIDE SEQUENCE [LARGE SCALE GENOMIC DNA]</scope>
    <source>
        <strain evidence="6">ALCF2SS1-6</strain>
    </source>
</reference>
<gene>
    <name evidence="6" type="ORF">L227DRAFT_525057</name>
</gene>
<feature type="active site" evidence="3">
    <location>
        <position position="367"/>
    </location>
</feature>
<dbReference type="NCBIfam" id="TIGR01392">
    <property type="entry name" value="homoserO_Ac_trn"/>
    <property type="match status" value="1"/>
</dbReference>
<feature type="active site" evidence="3">
    <location>
        <position position="396"/>
    </location>
</feature>
<evidence type="ECO:0000256" key="1">
    <source>
        <dbReference type="ARBA" id="ARBA00006886"/>
    </source>
</evidence>
<dbReference type="HAMAP" id="MF_00296">
    <property type="entry name" value="MetX_acyltransf"/>
    <property type="match status" value="1"/>
</dbReference>
<evidence type="ECO:0000256" key="2">
    <source>
        <dbReference type="ARBA" id="ARBA00022679"/>
    </source>
</evidence>
<dbReference type="STRING" id="1328759.A0A5C2SBM0"/>
<dbReference type="Gene3D" id="3.40.50.1820">
    <property type="entry name" value="alpha/beta hydrolase"/>
    <property type="match status" value="1"/>
</dbReference>
<dbReference type="PANTHER" id="PTHR32268:SF11">
    <property type="entry name" value="HOMOSERINE O-ACETYLTRANSFERASE"/>
    <property type="match status" value="1"/>
</dbReference>
<dbReference type="InterPro" id="IPR000073">
    <property type="entry name" value="AB_hydrolase_1"/>
</dbReference>
<evidence type="ECO:0000313" key="7">
    <source>
        <dbReference type="Proteomes" id="UP000313359"/>
    </source>
</evidence>
<name>A0A5C2SBM0_9APHY</name>
<evidence type="ECO:0000259" key="5">
    <source>
        <dbReference type="Pfam" id="PF00561"/>
    </source>
</evidence>
<evidence type="ECO:0000313" key="6">
    <source>
        <dbReference type="EMBL" id="RPD61153.1"/>
    </source>
</evidence>
<comment type="similarity">
    <text evidence="1">Belongs to the AB hydrolase superfamily. MetX family.</text>
</comment>
<dbReference type="Proteomes" id="UP000313359">
    <property type="component" value="Unassembled WGS sequence"/>
</dbReference>
<organism evidence="6 7">
    <name type="scientific">Lentinus tigrinus ALCF2SS1-6</name>
    <dbReference type="NCBI Taxonomy" id="1328759"/>
    <lineage>
        <taxon>Eukaryota</taxon>
        <taxon>Fungi</taxon>
        <taxon>Dikarya</taxon>
        <taxon>Basidiomycota</taxon>
        <taxon>Agaricomycotina</taxon>
        <taxon>Agaricomycetes</taxon>
        <taxon>Polyporales</taxon>
        <taxon>Polyporaceae</taxon>
        <taxon>Lentinus</taxon>
    </lineage>
</organism>
<feature type="domain" description="AB hydrolase-1" evidence="5">
    <location>
        <begin position="45"/>
        <end position="401"/>
    </location>
</feature>
<keyword evidence="2 6" id="KW-0808">Transferase</keyword>
<protein>
    <submittedName>
        <fullName evidence="6">Homoserine O-acetyltransferase</fullName>
    </submittedName>
</protein>
<dbReference type="InterPro" id="IPR029058">
    <property type="entry name" value="AB_hydrolase_fold"/>
</dbReference>
<dbReference type="OrthoDB" id="191364at2759"/>
<evidence type="ECO:0000256" key="3">
    <source>
        <dbReference type="PIRSR" id="PIRSR000443-1"/>
    </source>
</evidence>
<dbReference type="Pfam" id="PF00561">
    <property type="entry name" value="Abhydrolase_1"/>
    <property type="match status" value="1"/>
</dbReference>
<evidence type="ECO:0000256" key="4">
    <source>
        <dbReference type="SAM" id="MobiDB-lite"/>
    </source>
</evidence>
<dbReference type="GO" id="GO:0009092">
    <property type="term" value="P:homoserine metabolic process"/>
    <property type="evidence" value="ECO:0007669"/>
    <property type="project" value="TreeGrafter"/>
</dbReference>
<feature type="region of interest" description="Disordered" evidence="4">
    <location>
        <begin position="224"/>
        <end position="296"/>
    </location>
</feature>
<dbReference type="SUPFAM" id="SSF53474">
    <property type="entry name" value="alpha/beta-Hydrolases"/>
    <property type="match status" value="1"/>
</dbReference>
<accession>A0A5C2SBM0</accession>